<proteinExistence type="predicted"/>
<evidence type="ECO:0000313" key="1">
    <source>
        <dbReference type="EMBL" id="CAG8802205.1"/>
    </source>
</evidence>
<organism evidence="1 2">
    <name type="scientific">Dentiscutata erythropus</name>
    <dbReference type="NCBI Taxonomy" id="1348616"/>
    <lineage>
        <taxon>Eukaryota</taxon>
        <taxon>Fungi</taxon>
        <taxon>Fungi incertae sedis</taxon>
        <taxon>Mucoromycota</taxon>
        <taxon>Glomeromycotina</taxon>
        <taxon>Glomeromycetes</taxon>
        <taxon>Diversisporales</taxon>
        <taxon>Gigasporaceae</taxon>
        <taxon>Dentiscutata</taxon>
    </lineage>
</organism>
<sequence length="82" mass="9526">VNLRHKILKARKIKTLLVRLSYTQIQNIINYVNERTSNSNIPLTKKTLKEDIITEDGKLSLETEVGIPIESYVFPKNYPEIK</sequence>
<name>A0A9N9K008_9GLOM</name>
<dbReference type="EMBL" id="CAJVPY010036635">
    <property type="protein sequence ID" value="CAG8802205.1"/>
    <property type="molecule type" value="Genomic_DNA"/>
</dbReference>
<comment type="caution">
    <text evidence="1">The sequence shown here is derived from an EMBL/GenBank/DDBJ whole genome shotgun (WGS) entry which is preliminary data.</text>
</comment>
<accession>A0A9N9K008</accession>
<feature type="non-terminal residue" evidence="1">
    <location>
        <position position="82"/>
    </location>
</feature>
<gene>
    <name evidence="1" type="ORF">DERYTH_LOCUS23624</name>
</gene>
<evidence type="ECO:0000313" key="2">
    <source>
        <dbReference type="Proteomes" id="UP000789405"/>
    </source>
</evidence>
<dbReference type="OrthoDB" id="2425383at2759"/>
<keyword evidence="2" id="KW-1185">Reference proteome</keyword>
<dbReference type="Proteomes" id="UP000789405">
    <property type="component" value="Unassembled WGS sequence"/>
</dbReference>
<protein>
    <submittedName>
        <fullName evidence="1">16814_t:CDS:1</fullName>
    </submittedName>
</protein>
<reference evidence="1" key="1">
    <citation type="submission" date="2021-06" db="EMBL/GenBank/DDBJ databases">
        <authorList>
            <person name="Kallberg Y."/>
            <person name="Tangrot J."/>
            <person name="Rosling A."/>
        </authorList>
    </citation>
    <scope>NUCLEOTIDE SEQUENCE</scope>
    <source>
        <strain evidence="1">MA453B</strain>
    </source>
</reference>
<dbReference type="AlphaFoldDB" id="A0A9N9K008"/>
<feature type="non-terminal residue" evidence="1">
    <location>
        <position position="1"/>
    </location>
</feature>